<dbReference type="Gene3D" id="1.10.10.10">
    <property type="entry name" value="Winged helix-like DNA-binding domain superfamily/Winged helix DNA-binding domain"/>
    <property type="match status" value="1"/>
</dbReference>
<keyword evidence="3" id="KW-0804">Transcription</keyword>
<dbReference type="SUPFAM" id="SSF46785">
    <property type="entry name" value="Winged helix' DNA-binding domain"/>
    <property type="match status" value="1"/>
</dbReference>
<keyword evidence="2" id="KW-0238">DNA-binding</keyword>
<evidence type="ECO:0000256" key="2">
    <source>
        <dbReference type="ARBA" id="ARBA00023125"/>
    </source>
</evidence>
<accession>A0A212IY50</accession>
<dbReference type="Pfam" id="PF07729">
    <property type="entry name" value="FCD"/>
    <property type="match status" value="1"/>
</dbReference>
<proteinExistence type="predicted"/>
<organism evidence="5">
    <name type="scientific">uncultured Alphaproteobacteria bacterium</name>
    <dbReference type="NCBI Taxonomy" id="91750"/>
    <lineage>
        <taxon>Bacteria</taxon>
        <taxon>Pseudomonadati</taxon>
        <taxon>Pseudomonadota</taxon>
        <taxon>Alphaproteobacteria</taxon>
        <taxon>environmental samples</taxon>
    </lineage>
</organism>
<dbReference type="EMBL" id="FLUO01000001">
    <property type="protein sequence ID" value="SBV92138.1"/>
    <property type="molecule type" value="Genomic_DNA"/>
</dbReference>
<evidence type="ECO:0000259" key="4">
    <source>
        <dbReference type="PROSITE" id="PS50949"/>
    </source>
</evidence>
<dbReference type="InterPro" id="IPR000524">
    <property type="entry name" value="Tscrpt_reg_HTH_GntR"/>
</dbReference>
<evidence type="ECO:0000256" key="3">
    <source>
        <dbReference type="ARBA" id="ARBA00023163"/>
    </source>
</evidence>
<dbReference type="SMART" id="SM00895">
    <property type="entry name" value="FCD"/>
    <property type="match status" value="1"/>
</dbReference>
<dbReference type="PANTHER" id="PTHR43537">
    <property type="entry name" value="TRANSCRIPTIONAL REGULATOR, GNTR FAMILY"/>
    <property type="match status" value="1"/>
</dbReference>
<dbReference type="InterPro" id="IPR036388">
    <property type="entry name" value="WH-like_DNA-bd_sf"/>
</dbReference>
<sequence>MPPLRRTKLSDLIVQDVKRLIVAERLKPGDRVPSEPELIASYGCAKGTVREALKALEVEGLVVTRTGPGGGAYLAAADPEPAARMLRNFLHFRHIDGEGVYQIRKVVEPELAASVAGRLTPEQFAALEANVAECSRRPESEDQQQRQRILELEFHNILADACPNPLLAFIGRFLNDMLRDLVVLKKAYVPERHQFGESNVGYHRLLLAAYREGDAARVRAIMLAHMHDAERHMTALEGEVAHAFLLEFPGREALRGA</sequence>
<dbReference type="SUPFAM" id="SSF48008">
    <property type="entry name" value="GntR ligand-binding domain-like"/>
    <property type="match status" value="1"/>
</dbReference>
<evidence type="ECO:0000256" key="1">
    <source>
        <dbReference type="ARBA" id="ARBA00023015"/>
    </source>
</evidence>
<gene>
    <name evidence="5" type="primary">nanR</name>
    <name evidence="5" type="ORF">KL86APRO_10214</name>
</gene>
<reference evidence="5" key="1">
    <citation type="submission" date="2016-04" db="EMBL/GenBank/DDBJ databases">
        <authorList>
            <person name="Evans L.H."/>
            <person name="Alamgir A."/>
            <person name="Owens N."/>
            <person name="Weber N.D."/>
            <person name="Virtaneva K."/>
            <person name="Barbian K."/>
            <person name="Babar A."/>
            <person name="Rosenke K."/>
        </authorList>
    </citation>
    <scope>NUCLEOTIDE SEQUENCE</scope>
    <source>
        <strain evidence="5">86</strain>
    </source>
</reference>
<dbReference type="InterPro" id="IPR036390">
    <property type="entry name" value="WH_DNA-bd_sf"/>
</dbReference>
<dbReference type="Pfam" id="PF00392">
    <property type="entry name" value="GntR"/>
    <property type="match status" value="1"/>
</dbReference>
<name>A0A212IY50_9PROT</name>
<evidence type="ECO:0000313" key="5">
    <source>
        <dbReference type="EMBL" id="SBV92138.1"/>
    </source>
</evidence>
<dbReference type="AlphaFoldDB" id="A0A212IY50"/>
<feature type="domain" description="HTH gntR-type" evidence="4">
    <location>
        <begin position="7"/>
        <end position="77"/>
    </location>
</feature>
<protein>
    <submittedName>
        <fullName evidence="5">Regulatory protein GntR HTH</fullName>
    </submittedName>
</protein>
<dbReference type="Gene3D" id="1.20.120.530">
    <property type="entry name" value="GntR ligand-binding domain-like"/>
    <property type="match status" value="1"/>
</dbReference>
<dbReference type="CDD" id="cd07377">
    <property type="entry name" value="WHTH_GntR"/>
    <property type="match status" value="1"/>
</dbReference>
<dbReference type="PANTHER" id="PTHR43537:SF5">
    <property type="entry name" value="UXU OPERON TRANSCRIPTIONAL REGULATOR"/>
    <property type="match status" value="1"/>
</dbReference>
<dbReference type="InterPro" id="IPR008920">
    <property type="entry name" value="TF_FadR/GntR_C"/>
</dbReference>
<keyword evidence="1" id="KW-0805">Transcription regulation</keyword>
<dbReference type="PRINTS" id="PR00035">
    <property type="entry name" value="HTHGNTR"/>
</dbReference>
<dbReference type="PROSITE" id="PS50949">
    <property type="entry name" value="HTH_GNTR"/>
    <property type="match status" value="1"/>
</dbReference>
<dbReference type="InterPro" id="IPR011711">
    <property type="entry name" value="GntR_C"/>
</dbReference>
<dbReference type="GO" id="GO:0003700">
    <property type="term" value="F:DNA-binding transcription factor activity"/>
    <property type="evidence" value="ECO:0007669"/>
    <property type="project" value="InterPro"/>
</dbReference>
<dbReference type="SMART" id="SM00345">
    <property type="entry name" value="HTH_GNTR"/>
    <property type="match status" value="1"/>
</dbReference>
<dbReference type="GO" id="GO:0003677">
    <property type="term" value="F:DNA binding"/>
    <property type="evidence" value="ECO:0007669"/>
    <property type="project" value="UniProtKB-KW"/>
</dbReference>